<evidence type="ECO:0000256" key="2">
    <source>
        <dbReference type="ARBA" id="ARBA00001974"/>
    </source>
</evidence>
<feature type="domain" description="Ferric oxidoreductase" evidence="15">
    <location>
        <begin position="425"/>
        <end position="544"/>
    </location>
</feature>
<evidence type="ECO:0000256" key="5">
    <source>
        <dbReference type="ARBA" id="ARBA00022496"/>
    </source>
</evidence>
<dbReference type="GO" id="GO:0008823">
    <property type="term" value="F:cupric reductase (NADH) activity"/>
    <property type="evidence" value="ECO:0007669"/>
    <property type="project" value="TreeGrafter"/>
</dbReference>
<evidence type="ECO:0000256" key="4">
    <source>
        <dbReference type="ARBA" id="ARBA00007729"/>
    </source>
</evidence>
<feature type="transmembrane region" description="Helical" evidence="14">
    <location>
        <begin position="569"/>
        <end position="592"/>
    </location>
</feature>
<evidence type="ECO:0000256" key="10">
    <source>
        <dbReference type="ARBA" id="ARBA00023008"/>
    </source>
</evidence>
<organism evidence="17 18">
    <name type="scientific">Rotaria socialis</name>
    <dbReference type="NCBI Taxonomy" id="392032"/>
    <lineage>
        <taxon>Eukaryota</taxon>
        <taxon>Metazoa</taxon>
        <taxon>Spiralia</taxon>
        <taxon>Gnathifera</taxon>
        <taxon>Rotifera</taxon>
        <taxon>Eurotatoria</taxon>
        <taxon>Bdelloidea</taxon>
        <taxon>Philodinida</taxon>
        <taxon>Philodinidae</taxon>
        <taxon>Rotaria</taxon>
    </lineage>
</organism>
<keyword evidence="5" id="KW-0408">Iron</keyword>
<evidence type="ECO:0000313" key="17">
    <source>
        <dbReference type="EMBL" id="CAF3002704.1"/>
    </source>
</evidence>
<gene>
    <name evidence="17" type="ORF">TIS948_LOCUS1551</name>
</gene>
<dbReference type="AlphaFoldDB" id="A0A817L7H0"/>
<comment type="catalytic activity">
    <reaction evidence="12">
        <text>2 Cu(+) + NADP(+) + H(+) = 2 Cu(2+) + NADPH</text>
        <dbReference type="Rhea" id="RHEA:71771"/>
        <dbReference type="ChEBI" id="CHEBI:15378"/>
        <dbReference type="ChEBI" id="CHEBI:29036"/>
        <dbReference type="ChEBI" id="CHEBI:49552"/>
        <dbReference type="ChEBI" id="CHEBI:57783"/>
        <dbReference type="ChEBI" id="CHEBI:58349"/>
    </reaction>
    <physiologicalReaction direction="right-to-left" evidence="12">
        <dbReference type="Rhea" id="RHEA:71773"/>
    </physiologicalReaction>
</comment>
<keyword evidence="8 14" id="KW-1133">Transmembrane helix</keyword>
<feature type="transmembrane region" description="Helical" evidence="14">
    <location>
        <begin position="441"/>
        <end position="460"/>
    </location>
</feature>
<evidence type="ECO:0000259" key="16">
    <source>
        <dbReference type="Pfam" id="PF03807"/>
    </source>
</evidence>
<dbReference type="InterPro" id="IPR051267">
    <property type="entry name" value="STEAP_metalloreductase"/>
</dbReference>
<dbReference type="GO" id="GO:0052851">
    <property type="term" value="F:ferric-chelate reductase (NADPH) activity"/>
    <property type="evidence" value="ECO:0007669"/>
    <property type="project" value="TreeGrafter"/>
</dbReference>
<keyword evidence="10" id="KW-0186">Copper</keyword>
<evidence type="ECO:0000256" key="7">
    <source>
        <dbReference type="ARBA" id="ARBA00022753"/>
    </source>
</evidence>
<feature type="domain" description="Pyrroline-5-carboxylate reductase catalytic N-terminal" evidence="16">
    <location>
        <begin position="169"/>
        <end position="256"/>
    </location>
</feature>
<feature type="transmembrane region" description="Helical" evidence="14">
    <location>
        <begin position="498"/>
        <end position="525"/>
    </location>
</feature>
<evidence type="ECO:0008006" key="19">
    <source>
        <dbReference type="Google" id="ProtNLM"/>
    </source>
</evidence>
<evidence type="ECO:0000256" key="14">
    <source>
        <dbReference type="SAM" id="Phobius"/>
    </source>
</evidence>
<comment type="caution">
    <text evidence="17">The sequence shown here is derived from an EMBL/GenBank/DDBJ whole genome shotgun (WGS) entry which is preliminary data.</text>
</comment>
<comment type="similarity">
    <text evidence="4">Belongs to the STEAP family.</text>
</comment>
<sequence length="609" mass="69944">MASSKLKKSSNTISEENQERLLGRYDNNDVLKHAQLAMDSFGDKKKKLRQRMYVQPIGQISNFEKLKHSKSYNNEIVEQYLEQAILYENEVSLREKRDEYAIIEDDFGPLLEKKLKGGAPLSFENLRKACQQLDKNSDVHYQKMLHVCKREKYQLQRYYLINMTDPRCIGIIGCGDMGFALAHRLTHSGFTVLMGSRDPKNRRHLNYEITSITDCIHRSFIIFIATHAEHYTNVLISPLEHNPTLFDRKIVIDISNQQDQKTRQDDFSNAERLQIAIPSAYIVKAFNTISSFVMQNTTAGEPRSVPVASDHSLARDKVMMLAREMNFESYNSGSLRAARHLETYTRTLFPGWIVPIIIAIIVLFGWLIYTLLTKFIYVKTTSWDQLFLHMTNKVLCASAITMLSLVYMPSNLACIFQLAYGNKEKRFPTWLDKWLLSRKQLGLLTFAISLFHVLSTLVLMSPGYYKSWFHPAKIIISANRNQTEVIVPHSVMTIKGELASLMGILTLLLMSLLAITSIPAIANLLNWREWRFIQSKLGTFTLLLAIGHAFAMAIPRWITIGFVQSLRTTGFHCVVFPVITILLKFVLCLPCFARPIRQIRHSEKPKHVV</sequence>
<evidence type="ECO:0000259" key="15">
    <source>
        <dbReference type="Pfam" id="PF01794"/>
    </source>
</evidence>
<evidence type="ECO:0000256" key="9">
    <source>
        <dbReference type="ARBA" id="ARBA00023002"/>
    </source>
</evidence>
<proteinExistence type="inferred from homology"/>
<protein>
    <recommendedName>
        <fullName evidence="19">Metalloreductase STEAP2</fullName>
    </recommendedName>
</protein>
<dbReference type="OrthoDB" id="550646at2759"/>
<dbReference type="EMBL" id="CAJNXB010000044">
    <property type="protein sequence ID" value="CAF3002704.1"/>
    <property type="molecule type" value="Genomic_DNA"/>
</dbReference>
<evidence type="ECO:0000256" key="11">
    <source>
        <dbReference type="ARBA" id="ARBA00023136"/>
    </source>
</evidence>
<feature type="transmembrane region" description="Helical" evidence="14">
    <location>
        <begin position="352"/>
        <end position="377"/>
    </location>
</feature>
<comment type="subcellular location">
    <subcellularLocation>
        <location evidence="3">Endosome membrane</location>
        <topology evidence="3">Multi-pass membrane protein</topology>
    </subcellularLocation>
</comment>
<evidence type="ECO:0000256" key="1">
    <source>
        <dbReference type="ARBA" id="ARBA00001970"/>
    </source>
</evidence>
<dbReference type="Pfam" id="PF01794">
    <property type="entry name" value="Ferric_reduct"/>
    <property type="match status" value="1"/>
</dbReference>
<evidence type="ECO:0000313" key="18">
    <source>
        <dbReference type="Proteomes" id="UP000663825"/>
    </source>
</evidence>
<keyword evidence="7" id="KW-0967">Endosome</keyword>
<accession>A0A817L7H0</accession>
<name>A0A817L7H0_9BILA</name>
<keyword evidence="5" id="KW-0406">Ion transport</keyword>
<dbReference type="GO" id="GO:0015677">
    <property type="term" value="P:copper ion import"/>
    <property type="evidence" value="ECO:0007669"/>
    <property type="project" value="TreeGrafter"/>
</dbReference>
<dbReference type="InterPro" id="IPR036291">
    <property type="entry name" value="NAD(P)-bd_dom_sf"/>
</dbReference>
<evidence type="ECO:0000256" key="6">
    <source>
        <dbReference type="ARBA" id="ARBA00022692"/>
    </source>
</evidence>
<dbReference type="InterPro" id="IPR013130">
    <property type="entry name" value="Fe3_Rdtase_TM_dom"/>
</dbReference>
<dbReference type="SUPFAM" id="SSF51735">
    <property type="entry name" value="NAD(P)-binding Rossmann-fold domains"/>
    <property type="match status" value="1"/>
</dbReference>
<dbReference type="Gene3D" id="3.40.50.720">
    <property type="entry name" value="NAD(P)-binding Rossmann-like Domain"/>
    <property type="match status" value="1"/>
</dbReference>
<dbReference type="Pfam" id="PF03807">
    <property type="entry name" value="F420_oxidored"/>
    <property type="match status" value="1"/>
</dbReference>
<evidence type="ECO:0000256" key="8">
    <source>
        <dbReference type="ARBA" id="ARBA00022989"/>
    </source>
</evidence>
<keyword evidence="5" id="KW-0410">Iron transport</keyword>
<keyword evidence="6 14" id="KW-0812">Transmembrane</keyword>
<dbReference type="Proteomes" id="UP000663825">
    <property type="component" value="Unassembled WGS sequence"/>
</dbReference>
<dbReference type="InterPro" id="IPR028939">
    <property type="entry name" value="P5C_Rdtase_cat_N"/>
</dbReference>
<dbReference type="GO" id="GO:0005886">
    <property type="term" value="C:plasma membrane"/>
    <property type="evidence" value="ECO:0007669"/>
    <property type="project" value="TreeGrafter"/>
</dbReference>
<dbReference type="PANTHER" id="PTHR14239:SF0">
    <property type="entry name" value="F420-DEPENDENT NADP REDUCTASE"/>
    <property type="match status" value="1"/>
</dbReference>
<comment type="cofactor">
    <cofactor evidence="2">
        <name>FAD</name>
        <dbReference type="ChEBI" id="CHEBI:57692"/>
    </cofactor>
</comment>
<evidence type="ECO:0000256" key="13">
    <source>
        <dbReference type="ARBA" id="ARBA00049387"/>
    </source>
</evidence>
<keyword evidence="11 14" id="KW-0472">Membrane</keyword>
<dbReference type="GO" id="GO:0006826">
    <property type="term" value="P:iron ion transport"/>
    <property type="evidence" value="ECO:0007669"/>
    <property type="project" value="UniProtKB-KW"/>
</dbReference>
<feature type="transmembrane region" description="Helical" evidence="14">
    <location>
        <begin position="397"/>
        <end position="420"/>
    </location>
</feature>
<reference evidence="17" key="1">
    <citation type="submission" date="2021-02" db="EMBL/GenBank/DDBJ databases">
        <authorList>
            <person name="Nowell W R."/>
        </authorList>
    </citation>
    <scope>NUCLEOTIDE SEQUENCE</scope>
</reference>
<comment type="catalytic activity">
    <reaction evidence="13">
        <text>2 Fe(2+) + NADP(+) + H(+) = 2 Fe(3+) + NADPH</text>
        <dbReference type="Rhea" id="RHEA:71767"/>
        <dbReference type="ChEBI" id="CHEBI:15378"/>
        <dbReference type="ChEBI" id="CHEBI:29033"/>
        <dbReference type="ChEBI" id="CHEBI:29034"/>
        <dbReference type="ChEBI" id="CHEBI:57783"/>
        <dbReference type="ChEBI" id="CHEBI:58349"/>
    </reaction>
    <physiologicalReaction direction="right-to-left" evidence="13">
        <dbReference type="Rhea" id="RHEA:71769"/>
    </physiologicalReaction>
</comment>
<keyword evidence="5" id="KW-0813">Transport</keyword>
<evidence type="ECO:0000256" key="3">
    <source>
        <dbReference type="ARBA" id="ARBA00004337"/>
    </source>
</evidence>
<dbReference type="GO" id="GO:0010008">
    <property type="term" value="C:endosome membrane"/>
    <property type="evidence" value="ECO:0007669"/>
    <property type="project" value="UniProtKB-SubCell"/>
</dbReference>
<feature type="transmembrane region" description="Helical" evidence="14">
    <location>
        <begin position="537"/>
        <end position="557"/>
    </location>
</feature>
<evidence type="ECO:0000256" key="12">
    <source>
        <dbReference type="ARBA" id="ARBA00048958"/>
    </source>
</evidence>
<dbReference type="PANTHER" id="PTHR14239">
    <property type="entry name" value="DUDULIN-RELATED"/>
    <property type="match status" value="1"/>
</dbReference>
<comment type="cofactor">
    <cofactor evidence="1">
        <name>heme b</name>
        <dbReference type="ChEBI" id="CHEBI:60344"/>
    </cofactor>
</comment>
<keyword evidence="9" id="KW-0560">Oxidoreductase</keyword>